<evidence type="ECO:0000313" key="1">
    <source>
        <dbReference type="EMBL" id="GBL97098.1"/>
    </source>
</evidence>
<dbReference type="Proteomes" id="UP000499080">
    <property type="component" value="Unassembled WGS sequence"/>
</dbReference>
<evidence type="ECO:0008006" key="3">
    <source>
        <dbReference type="Google" id="ProtNLM"/>
    </source>
</evidence>
<organism evidence="1 2">
    <name type="scientific">Araneus ventricosus</name>
    <name type="common">Orbweaver spider</name>
    <name type="synonym">Epeira ventricosa</name>
    <dbReference type="NCBI Taxonomy" id="182803"/>
    <lineage>
        <taxon>Eukaryota</taxon>
        <taxon>Metazoa</taxon>
        <taxon>Ecdysozoa</taxon>
        <taxon>Arthropoda</taxon>
        <taxon>Chelicerata</taxon>
        <taxon>Arachnida</taxon>
        <taxon>Araneae</taxon>
        <taxon>Araneomorphae</taxon>
        <taxon>Entelegynae</taxon>
        <taxon>Araneoidea</taxon>
        <taxon>Araneidae</taxon>
        <taxon>Araneus</taxon>
    </lineage>
</organism>
<evidence type="ECO:0000313" key="2">
    <source>
        <dbReference type="Proteomes" id="UP000499080"/>
    </source>
</evidence>
<proteinExistence type="predicted"/>
<accession>A0A4Y2BYF3</accession>
<gene>
    <name evidence="1" type="ORF">AVEN_254134_1</name>
</gene>
<reference evidence="1 2" key="1">
    <citation type="journal article" date="2019" name="Sci. Rep.">
        <title>Orb-weaving spider Araneus ventricosus genome elucidates the spidroin gene catalogue.</title>
        <authorList>
            <person name="Kono N."/>
            <person name="Nakamura H."/>
            <person name="Ohtoshi R."/>
            <person name="Moran D.A.P."/>
            <person name="Shinohara A."/>
            <person name="Yoshida Y."/>
            <person name="Fujiwara M."/>
            <person name="Mori M."/>
            <person name="Tomita M."/>
            <person name="Arakawa K."/>
        </authorList>
    </citation>
    <scope>NUCLEOTIDE SEQUENCE [LARGE SCALE GENOMIC DNA]</scope>
</reference>
<protein>
    <recommendedName>
        <fullName evidence="3">Endonuclease/exonuclease/phosphatase domain-containing protein</fullName>
    </recommendedName>
</protein>
<dbReference type="AlphaFoldDB" id="A0A4Y2BYF3"/>
<keyword evidence="2" id="KW-1185">Reference proteome</keyword>
<dbReference type="EMBL" id="BGPR01000126">
    <property type="protein sequence ID" value="GBL97098.1"/>
    <property type="molecule type" value="Genomic_DNA"/>
</dbReference>
<name>A0A4Y2BYF3_ARAVE</name>
<comment type="caution">
    <text evidence="1">The sequence shown here is derived from an EMBL/GenBank/DDBJ whole genome shotgun (WGS) entry which is preliminary data.</text>
</comment>
<dbReference type="OrthoDB" id="6437148at2759"/>
<sequence length="119" mass="13532">MINPDILFVQEQCNNNNEIPRTLQSWKICSCSNQEATILIPSAQLKPDLLATKFNMVALKIQTSSYSITIISLLLLTITKRPHNSPGDLQLTRGKNHRGRVVRFRRHNRRVPGLKPDST</sequence>